<keyword evidence="5" id="KW-0648">Protein biosynthesis</keyword>
<keyword evidence="4" id="KW-0067">ATP-binding</keyword>
<dbReference type="InterPro" id="IPR004115">
    <property type="entry name" value="GAD-like_sf"/>
</dbReference>
<sequence>MSTNRSLFVSIGFLNATNILLSSSSDFFKYPAEGSLCKFCLLKRSRNWVSTWHTFRKPKGSHILSFVCSSATNDTVSELPKEPCPFLSLPIERNCLCEQIDKSKVGSELILQGWAQSVRNKGNIIFIILRDRSGTVQCTVDQRCEDNVRLIASKIRIEYVISVKGILCHREEFAINHTVPNGEFEVVVQQLDILASTLPIPFAITPGKTKEEDISEEVRLRYRYLDLRRRQIQSNLITRHRVCMLVRAYLDSFGFIEIETPYLTKSTAEGARDYIIPSRVHPGKCYALPQSPQLYKQILMTAGMEKYFQITRCFRDEDLRFDRQPEFTQIDLEMSFVDREHVMNVSESLIRKVFKEIIHYEIGKIPVMDYRDAIRYYGVDAPDLRFDMQLFDITYTREVQSCEWELVSERIRRGEIIKGFIIPEKSTWMTRKRIDEYKNFVKDYGLETLLYGKIEENGDIEGPLKKLTERVESNSNSDTIGNALRLLNINLTAGDFILLGLGKPPCVNNGLGKLRVRVAKDMQIVPKESFSLCWVVHFPCFEYDTVLQRCVAVHHPFTSPVAEDIPLIYENNLDSILSIRAASYDLVCNGQEIGGGSIRIHSPQLQQQVFHLLGMPYEQQREMFGFLLDALSYGTPPHGGIAFGLDRLLMLLTGSENIRDVIAFPKTTSALELMSGAPEKVSKEQLDELHIAWKDEIANKTYEE</sequence>
<dbReference type="RefSeq" id="XP_005703753.1">
    <property type="nucleotide sequence ID" value="XM_005703696.1"/>
</dbReference>
<dbReference type="InterPro" id="IPR029351">
    <property type="entry name" value="GAD_dom"/>
</dbReference>
<dbReference type="AlphaFoldDB" id="M2XU93"/>
<dbReference type="Pfam" id="PF01336">
    <property type="entry name" value="tRNA_anti-codon"/>
    <property type="match status" value="1"/>
</dbReference>
<dbReference type="GO" id="GO:0006422">
    <property type="term" value="P:aspartyl-tRNA aminoacylation"/>
    <property type="evidence" value="ECO:0007669"/>
    <property type="project" value="TreeGrafter"/>
</dbReference>
<dbReference type="Gene3D" id="3.30.930.10">
    <property type="entry name" value="Bira Bifunctional Protein, Domain 2"/>
    <property type="match status" value="1"/>
</dbReference>
<dbReference type="PANTHER" id="PTHR22594">
    <property type="entry name" value="ASPARTYL/LYSYL-TRNA SYNTHETASE"/>
    <property type="match status" value="1"/>
</dbReference>
<reference evidence="10" key="1">
    <citation type="journal article" date="2013" name="Science">
        <title>Gene transfer from bacteria and archaea facilitated evolution of an extremophilic eukaryote.</title>
        <authorList>
            <person name="Schonknecht G."/>
            <person name="Chen W.H."/>
            <person name="Ternes C.M."/>
            <person name="Barbier G.G."/>
            <person name="Shrestha R.P."/>
            <person name="Stanke M."/>
            <person name="Brautigam A."/>
            <person name="Baker B.J."/>
            <person name="Banfield J.F."/>
            <person name="Garavito R.M."/>
            <person name="Carr K."/>
            <person name="Wilkerson C."/>
            <person name="Rensing S.A."/>
            <person name="Gagneul D."/>
            <person name="Dickenson N.E."/>
            <person name="Oesterhelt C."/>
            <person name="Lercher M.J."/>
            <person name="Weber A.P."/>
        </authorList>
    </citation>
    <scope>NUCLEOTIDE SEQUENCE [LARGE SCALE GENOMIC DNA]</scope>
    <source>
        <strain evidence="10">074W</strain>
    </source>
</reference>
<dbReference type="PANTHER" id="PTHR22594:SF5">
    <property type="entry name" value="ASPARTATE--TRNA LIGASE, MITOCHONDRIAL"/>
    <property type="match status" value="1"/>
</dbReference>
<dbReference type="eggNOG" id="KOG2411">
    <property type="taxonomic scope" value="Eukaryota"/>
</dbReference>
<protein>
    <submittedName>
        <fullName evidence="8">Aspartyl-tRNA synthetase (Mitochondrial) isoform 1</fullName>
    </submittedName>
    <submittedName>
        <fullName evidence="9">Aspartyl-tRNA synthetase (Mitochondrial) isoform 2</fullName>
        <ecNumber evidence="8 9">6.1.1.12</ecNumber>
    </submittedName>
</protein>
<dbReference type="Pfam" id="PF02938">
    <property type="entry name" value="GAD"/>
    <property type="match status" value="1"/>
</dbReference>
<keyword evidence="2 9" id="KW-0436">Ligase</keyword>
<dbReference type="InterPro" id="IPR006195">
    <property type="entry name" value="aa-tRNA-synth_II"/>
</dbReference>
<dbReference type="InterPro" id="IPR004364">
    <property type="entry name" value="Aa-tRNA-synt_II"/>
</dbReference>
<dbReference type="NCBIfam" id="TIGR00459">
    <property type="entry name" value="aspS_bact"/>
    <property type="match status" value="1"/>
</dbReference>
<evidence type="ECO:0000313" key="8">
    <source>
        <dbReference type="EMBL" id="EME27232.1"/>
    </source>
</evidence>
<evidence type="ECO:0000256" key="3">
    <source>
        <dbReference type="ARBA" id="ARBA00022741"/>
    </source>
</evidence>
<evidence type="ECO:0000256" key="2">
    <source>
        <dbReference type="ARBA" id="ARBA00022598"/>
    </source>
</evidence>
<evidence type="ECO:0000313" key="10">
    <source>
        <dbReference type="Proteomes" id="UP000030680"/>
    </source>
</evidence>
<dbReference type="HAMAP" id="MF_00044">
    <property type="entry name" value="Asp_tRNA_synth_type1"/>
    <property type="match status" value="1"/>
</dbReference>
<organism evidence="9 10">
    <name type="scientific">Galdieria sulphuraria</name>
    <name type="common">Red alga</name>
    <dbReference type="NCBI Taxonomy" id="130081"/>
    <lineage>
        <taxon>Eukaryota</taxon>
        <taxon>Rhodophyta</taxon>
        <taxon>Bangiophyceae</taxon>
        <taxon>Galdieriales</taxon>
        <taxon>Galdieriaceae</taxon>
        <taxon>Galdieria</taxon>
    </lineage>
</organism>
<evidence type="ECO:0000256" key="5">
    <source>
        <dbReference type="ARBA" id="ARBA00022917"/>
    </source>
</evidence>
<dbReference type="PROSITE" id="PS50862">
    <property type="entry name" value="AA_TRNA_LIGASE_II"/>
    <property type="match status" value="1"/>
</dbReference>
<dbReference type="SUPFAM" id="SSF55681">
    <property type="entry name" value="Class II aaRS and biotin synthetases"/>
    <property type="match status" value="1"/>
</dbReference>
<dbReference type="Pfam" id="PF00152">
    <property type="entry name" value="tRNA-synt_2"/>
    <property type="match status" value="1"/>
</dbReference>
<dbReference type="InterPro" id="IPR012340">
    <property type="entry name" value="NA-bd_OB-fold"/>
</dbReference>
<keyword evidence="10" id="KW-1185">Reference proteome</keyword>
<dbReference type="InterPro" id="IPR002312">
    <property type="entry name" value="Asp/Asn-tRNA-synth_IIb"/>
</dbReference>
<reference evidence="9" key="2">
    <citation type="journal article" date="2013" name="Science">
        <title>Gene Transfer from Bacteria and Archaea Facilitated Evolution of an Extremophilic Eukaryote.</title>
        <authorList>
            <person name="Schoenknecht G."/>
            <person name="Chen W.-H."/>
            <person name="Ternes C.M."/>
            <person name="Barbier G.G."/>
            <person name="Shrestha R.P."/>
            <person name="Stanke M."/>
            <person name="Brautigam A."/>
            <person name="Baker B.J."/>
            <person name="Banfield J.F."/>
            <person name="Garavito R.M."/>
            <person name="Carr K."/>
            <person name="Wilkerson C."/>
            <person name="Rensing S.A."/>
            <person name="Gagneul D."/>
            <person name="Dickenson N.E."/>
            <person name="Oesterhelt C."/>
            <person name="Lercher M.J."/>
            <person name="Weber A.P.M."/>
        </authorList>
    </citation>
    <scope>NUCLEOTIDE SEQUENCE</scope>
    <source>
        <strain evidence="9">074W</strain>
    </source>
</reference>
<dbReference type="SUPFAM" id="SSF50249">
    <property type="entry name" value="Nucleic acid-binding proteins"/>
    <property type="match status" value="1"/>
</dbReference>
<dbReference type="OMA" id="LCGWVDR"/>
<comment type="similarity">
    <text evidence="1">Belongs to the class-II aminoacyl-tRNA synthetase family. Type 1 subfamily.</text>
</comment>
<dbReference type="Gramene" id="EME27232">
    <property type="protein sequence ID" value="EME27232"/>
    <property type="gene ID" value="Gasu_52130"/>
</dbReference>
<dbReference type="EMBL" id="KB454535">
    <property type="protein sequence ID" value="EME27233.1"/>
    <property type="molecule type" value="Genomic_DNA"/>
</dbReference>
<dbReference type="InterPro" id="IPR004365">
    <property type="entry name" value="NA-bd_OB_tRNA"/>
</dbReference>
<dbReference type="RefSeq" id="XP_005703752.1">
    <property type="nucleotide sequence ID" value="XM_005703695.1"/>
</dbReference>
<dbReference type="GO" id="GO:0004815">
    <property type="term" value="F:aspartate-tRNA ligase activity"/>
    <property type="evidence" value="ECO:0007669"/>
    <property type="project" value="UniProtKB-EC"/>
</dbReference>
<dbReference type="Gene3D" id="2.40.50.140">
    <property type="entry name" value="Nucleic acid-binding proteins"/>
    <property type="match status" value="1"/>
</dbReference>
<evidence type="ECO:0000256" key="4">
    <source>
        <dbReference type="ARBA" id="ARBA00022840"/>
    </source>
</evidence>
<dbReference type="GO" id="GO:0005524">
    <property type="term" value="F:ATP binding"/>
    <property type="evidence" value="ECO:0007669"/>
    <property type="project" value="UniProtKB-KW"/>
</dbReference>
<dbReference type="InterPro" id="IPR004524">
    <property type="entry name" value="Asp-tRNA-ligase_1"/>
</dbReference>
<evidence type="ECO:0000256" key="1">
    <source>
        <dbReference type="ARBA" id="ARBA00006303"/>
    </source>
</evidence>
<keyword evidence="6 9" id="KW-0030">Aminoacyl-tRNA synthetase</keyword>
<dbReference type="InterPro" id="IPR045864">
    <property type="entry name" value="aa-tRNA-synth_II/BPL/LPL"/>
</dbReference>
<name>M2XU93_GALSU</name>
<evidence type="ECO:0000313" key="9">
    <source>
        <dbReference type="EMBL" id="EME27233.1"/>
    </source>
</evidence>
<dbReference type="InterPro" id="IPR047090">
    <property type="entry name" value="AspRS_core"/>
</dbReference>
<dbReference type="EMBL" id="KB454535">
    <property type="protein sequence ID" value="EME27232.1"/>
    <property type="molecule type" value="Genomic_DNA"/>
</dbReference>
<accession>M2XU93</accession>
<proteinExistence type="inferred from homology"/>
<dbReference type="Gene3D" id="3.30.1360.30">
    <property type="entry name" value="GAD-like domain"/>
    <property type="match status" value="1"/>
</dbReference>
<dbReference type="STRING" id="130081.M2XU93"/>
<dbReference type="Proteomes" id="UP000030680">
    <property type="component" value="Unassembled WGS sequence"/>
</dbReference>
<evidence type="ECO:0000259" key="7">
    <source>
        <dbReference type="PROSITE" id="PS50862"/>
    </source>
</evidence>
<dbReference type="Gramene" id="EME27233">
    <property type="protein sequence ID" value="EME27233"/>
    <property type="gene ID" value="Gasu_52130"/>
</dbReference>
<gene>
    <name evidence="9" type="ORF">Gasu_52130</name>
</gene>
<keyword evidence="3" id="KW-0547">Nucleotide-binding</keyword>
<dbReference type="GO" id="GO:0005737">
    <property type="term" value="C:cytoplasm"/>
    <property type="evidence" value="ECO:0007669"/>
    <property type="project" value="InterPro"/>
</dbReference>
<dbReference type="PRINTS" id="PR01042">
    <property type="entry name" value="TRNASYNTHASP"/>
</dbReference>
<feature type="domain" description="Aminoacyl-transfer RNA synthetases class-II family profile" evidence="7">
    <location>
        <begin position="246"/>
        <end position="665"/>
    </location>
</feature>
<dbReference type="SUPFAM" id="SSF55261">
    <property type="entry name" value="GAD domain-like"/>
    <property type="match status" value="1"/>
</dbReference>
<dbReference type="NCBIfam" id="NF001750">
    <property type="entry name" value="PRK00476.1"/>
    <property type="match status" value="1"/>
</dbReference>
<dbReference type="CDD" id="cd00777">
    <property type="entry name" value="AspRS_core"/>
    <property type="match status" value="1"/>
</dbReference>
<evidence type="ECO:0000256" key="6">
    <source>
        <dbReference type="ARBA" id="ARBA00023146"/>
    </source>
</evidence>
<dbReference type="GeneID" id="17086160"/>
<dbReference type="OrthoDB" id="439710at2759"/>
<dbReference type="GO" id="GO:0003676">
    <property type="term" value="F:nucleic acid binding"/>
    <property type="evidence" value="ECO:0007669"/>
    <property type="project" value="InterPro"/>
</dbReference>
<dbReference type="EC" id="6.1.1.12" evidence="8 9"/>
<dbReference type="KEGG" id="gsl:Gasu_52130"/>